<dbReference type="SUPFAM" id="SSF52058">
    <property type="entry name" value="L domain-like"/>
    <property type="match status" value="1"/>
</dbReference>
<evidence type="ECO:0000256" key="10">
    <source>
        <dbReference type="SAM" id="MobiDB-lite"/>
    </source>
</evidence>
<keyword evidence="8" id="KW-0675">Receptor</keyword>
<feature type="compositionally biased region" description="Polar residues" evidence="10">
    <location>
        <begin position="266"/>
        <end position="283"/>
    </location>
</feature>
<evidence type="ECO:0000256" key="5">
    <source>
        <dbReference type="ARBA" id="ARBA00022737"/>
    </source>
</evidence>
<evidence type="ECO:0000256" key="1">
    <source>
        <dbReference type="ARBA" id="ARBA00004479"/>
    </source>
</evidence>
<evidence type="ECO:0000256" key="7">
    <source>
        <dbReference type="ARBA" id="ARBA00023136"/>
    </source>
</evidence>
<evidence type="ECO:0000256" key="4">
    <source>
        <dbReference type="ARBA" id="ARBA00022729"/>
    </source>
</evidence>
<dbReference type="GO" id="GO:0016020">
    <property type="term" value="C:membrane"/>
    <property type="evidence" value="ECO:0007669"/>
    <property type="project" value="UniProtKB-SubCell"/>
</dbReference>
<evidence type="ECO:0000256" key="6">
    <source>
        <dbReference type="ARBA" id="ARBA00022989"/>
    </source>
</evidence>
<keyword evidence="7" id="KW-0472">Membrane</keyword>
<comment type="subcellular location">
    <subcellularLocation>
        <location evidence="1">Membrane</location>
        <topology evidence="1">Single-pass type I membrane protein</topology>
    </subcellularLocation>
</comment>
<comment type="caution">
    <text evidence="12">The sequence shown here is derived from an EMBL/GenBank/DDBJ whole genome shotgun (WGS) entry which is preliminary data.</text>
</comment>
<keyword evidence="3" id="KW-0812">Transmembrane</keyword>
<keyword evidence="6" id="KW-1133">Transmembrane helix</keyword>
<keyword evidence="2" id="KW-0433">Leucine-rich repeat</keyword>
<keyword evidence="4 11" id="KW-0732">Signal</keyword>
<gene>
    <name evidence="12" type="ORF">L3X38_023201</name>
</gene>
<dbReference type="EMBL" id="JAJFAZ020000004">
    <property type="protein sequence ID" value="KAI5333071.1"/>
    <property type="molecule type" value="Genomic_DNA"/>
</dbReference>
<dbReference type="Pfam" id="PF00560">
    <property type="entry name" value="LRR_1"/>
    <property type="match status" value="1"/>
</dbReference>
<dbReference type="InterPro" id="IPR032675">
    <property type="entry name" value="LRR_dom_sf"/>
</dbReference>
<evidence type="ECO:0000256" key="2">
    <source>
        <dbReference type="ARBA" id="ARBA00022614"/>
    </source>
</evidence>
<reference evidence="12 13" key="1">
    <citation type="journal article" date="2022" name="G3 (Bethesda)">
        <title>Whole-genome sequence and methylome profiling of the almond [Prunus dulcis (Mill.) D.A. Webb] cultivar 'Nonpareil'.</title>
        <authorList>
            <person name="D'Amico-Willman K.M."/>
            <person name="Ouma W.Z."/>
            <person name="Meulia T."/>
            <person name="Sideli G.M."/>
            <person name="Gradziel T.M."/>
            <person name="Fresnedo-Ramirez J."/>
        </authorList>
    </citation>
    <scope>NUCLEOTIDE SEQUENCE [LARGE SCALE GENOMIC DNA]</scope>
    <source>
        <strain evidence="12">Clone GOH B32 T37-40</strain>
    </source>
</reference>
<dbReference type="PROSITE" id="PS51450">
    <property type="entry name" value="LRR"/>
    <property type="match status" value="1"/>
</dbReference>
<feature type="region of interest" description="Disordered" evidence="10">
    <location>
        <begin position="239"/>
        <end position="330"/>
    </location>
</feature>
<keyword evidence="9" id="KW-0325">Glycoprotein</keyword>
<accession>A0AAD4VYC4</accession>
<dbReference type="InterPro" id="IPR001611">
    <property type="entry name" value="Leu-rich_rpt"/>
</dbReference>
<dbReference type="Gene3D" id="3.80.10.10">
    <property type="entry name" value="Ribonuclease Inhibitor"/>
    <property type="match status" value="1"/>
</dbReference>
<keyword evidence="5" id="KW-0677">Repeat</keyword>
<feature type="compositionally biased region" description="Polar residues" evidence="10">
    <location>
        <begin position="316"/>
        <end position="330"/>
    </location>
</feature>
<evidence type="ECO:0008006" key="14">
    <source>
        <dbReference type="Google" id="ProtNLM"/>
    </source>
</evidence>
<keyword evidence="13" id="KW-1185">Reference proteome</keyword>
<protein>
    <recommendedName>
        <fullName evidence="14">Leucine-rich repeat family protein</fullName>
    </recommendedName>
</protein>
<proteinExistence type="predicted"/>
<evidence type="ECO:0000256" key="11">
    <source>
        <dbReference type="SAM" id="SignalP"/>
    </source>
</evidence>
<dbReference type="Proteomes" id="UP001054821">
    <property type="component" value="Chromosome 4"/>
</dbReference>
<evidence type="ECO:0000256" key="3">
    <source>
        <dbReference type="ARBA" id="ARBA00022692"/>
    </source>
</evidence>
<evidence type="ECO:0000256" key="8">
    <source>
        <dbReference type="ARBA" id="ARBA00023170"/>
    </source>
</evidence>
<organism evidence="12 13">
    <name type="scientific">Prunus dulcis</name>
    <name type="common">Almond</name>
    <name type="synonym">Amygdalus dulcis</name>
    <dbReference type="NCBI Taxonomy" id="3755"/>
    <lineage>
        <taxon>Eukaryota</taxon>
        <taxon>Viridiplantae</taxon>
        <taxon>Streptophyta</taxon>
        <taxon>Embryophyta</taxon>
        <taxon>Tracheophyta</taxon>
        <taxon>Spermatophyta</taxon>
        <taxon>Magnoliopsida</taxon>
        <taxon>eudicotyledons</taxon>
        <taxon>Gunneridae</taxon>
        <taxon>Pentapetalae</taxon>
        <taxon>rosids</taxon>
        <taxon>fabids</taxon>
        <taxon>Rosales</taxon>
        <taxon>Rosaceae</taxon>
        <taxon>Amygdaloideae</taxon>
        <taxon>Amygdaleae</taxon>
        <taxon>Prunus</taxon>
    </lineage>
</organism>
<dbReference type="PANTHER" id="PTHR27000">
    <property type="entry name" value="LEUCINE-RICH REPEAT RECEPTOR-LIKE PROTEIN KINASE FAMILY PROTEIN-RELATED"/>
    <property type="match status" value="1"/>
</dbReference>
<evidence type="ECO:0000313" key="13">
    <source>
        <dbReference type="Proteomes" id="UP001054821"/>
    </source>
</evidence>
<evidence type="ECO:0000256" key="9">
    <source>
        <dbReference type="ARBA" id="ARBA00023180"/>
    </source>
</evidence>
<feature type="chain" id="PRO_5041962128" description="Leucine-rich repeat family protein" evidence="11">
    <location>
        <begin position="22"/>
        <end position="330"/>
    </location>
</feature>
<dbReference type="PANTHER" id="PTHR27000:SF803">
    <property type="entry name" value="RECEPTOR-LIKE PROTEIN 45"/>
    <property type="match status" value="1"/>
</dbReference>
<dbReference type="AlphaFoldDB" id="A0AAD4VYC4"/>
<feature type="compositionally biased region" description="Basic and acidic residues" evidence="10">
    <location>
        <begin position="239"/>
        <end position="265"/>
    </location>
</feature>
<name>A0AAD4VYC4_PRUDU</name>
<feature type="signal peptide" evidence="11">
    <location>
        <begin position="1"/>
        <end position="21"/>
    </location>
</feature>
<sequence length="330" mass="37609">MAHGFVLFLLFSCIIPTNIHACKQTEHSSLRSFASILSSPPLNWTYTMKLLLLTLKLVKLLACWKNEDGIAPKKLLDFSSNLFNDDLAPGLWKCSELQKLHYPLNSLHGAFSDKIVNLTNLAILDLSFNHLGGKLTPNLGKLSKLKFLTLDFNNLDDFNNLEGSLPQSLMNCTNLVELRLGSNNLEGDISMPDFSRLTQLTKLDLRMNNFIGEPFINGEAVPYDPKYHEEWIRNNSRANERNRRNDRRRNYDRSRNFDRRRENMQNRDFQNRGQPPTPNQAEQNPGPNTPGPANNMRTPNNMAPLPPNAGPMPHHNNMSPNYSNVQQSNN</sequence>
<evidence type="ECO:0000313" key="12">
    <source>
        <dbReference type="EMBL" id="KAI5333071.1"/>
    </source>
</evidence>